<name>A0AAP0I3S6_9MAGN</name>
<dbReference type="GO" id="GO:0005516">
    <property type="term" value="F:calmodulin binding"/>
    <property type="evidence" value="ECO:0007669"/>
    <property type="project" value="InterPro"/>
</dbReference>
<gene>
    <name evidence="3" type="ORF">Syun_023410</name>
</gene>
<dbReference type="EMBL" id="JBBNAF010000010">
    <property type="protein sequence ID" value="KAK9107399.1"/>
    <property type="molecule type" value="Genomic_DNA"/>
</dbReference>
<feature type="compositionally biased region" description="Basic and acidic residues" evidence="1">
    <location>
        <begin position="357"/>
        <end position="384"/>
    </location>
</feature>
<dbReference type="PANTHER" id="PTHR33349:SF1">
    <property type="entry name" value="EMB|CAB62594.1"/>
    <property type="match status" value="1"/>
</dbReference>
<dbReference type="Pfam" id="PF07839">
    <property type="entry name" value="CaM_binding"/>
    <property type="match status" value="1"/>
</dbReference>
<sequence length="587" mass="65107">MDDKKNEILLTPENLKDDTIRSSTRRTSISNTREKILPQYLRASTGSCHDFCKYGRTHTFKEKGDGPTRKGMSATPDEARNVGQDATVPIRKKKPTISSIHSSEQKTQVPEIPMITKQVIEVVEHKASSPLKKIDASKEHSSLLPKREKKQLIGSRSSVNPKVKVSDKAKFNETASTSSKETNNSKDEIVMNLKPVAVKSSLHYSQDSDGGRDSGIKKVSSPGKFKIGLKKGGPSPRLAFSSKPSLGRIVCIKPRNYKFPKTASPSKKQNKFIKANLHDEEKVIEKVLYMIEPKPGDKILDPTENVSNSRLSPLSSSSSTESSPNALVPCLKKDEKLSSRLSSGEENKAAVVGKTYGENKKPVLEHNKTQKKKPIESVQRDYKQKLRRPVIDNGSSRLTKTGKNGQIESVKQESKEKSRRPTTDASASQHVKAGTKNQIKPLKQELNNRPIKRIETTPKDKDLSLKLNIRRGKMVNAQSENNGPRRLNFRQGRVQDSHNVKSVTRRTFKPIQVVDGGTPKAKSERVTLRCQNVNGKKDTQGLFNIVIEETASKLVELRKSKVKALVGAFETVISLQGGKKTSGTITK</sequence>
<feature type="compositionally biased region" description="Polar residues" evidence="1">
    <location>
        <begin position="173"/>
        <end position="182"/>
    </location>
</feature>
<feature type="compositionally biased region" description="Low complexity" evidence="1">
    <location>
        <begin position="307"/>
        <end position="325"/>
    </location>
</feature>
<feature type="compositionally biased region" description="Basic and acidic residues" evidence="1">
    <location>
        <begin position="127"/>
        <end position="141"/>
    </location>
</feature>
<organism evidence="3 4">
    <name type="scientific">Stephania yunnanensis</name>
    <dbReference type="NCBI Taxonomy" id="152371"/>
    <lineage>
        <taxon>Eukaryota</taxon>
        <taxon>Viridiplantae</taxon>
        <taxon>Streptophyta</taxon>
        <taxon>Embryophyta</taxon>
        <taxon>Tracheophyta</taxon>
        <taxon>Spermatophyta</taxon>
        <taxon>Magnoliopsida</taxon>
        <taxon>Ranunculales</taxon>
        <taxon>Menispermaceae</taxon>
        <taxon>Menispermoideae</taxon>
        <taxon>Cissampelideae</taxon>
        <taxon>Stephania</taxon>
    </lineage>
</organism>
<feature type="domain" description="Calmodulin-binding" evidence="2">
    <location>
        <begin position="463"/>
        <end position="574"/>
    </location>
</feature>
<dbReference type="AlphaFoldDB" id="A0AAP0I3S6"/>
<feature type="region of interest" description="Disordered" evidence="1">
    <location>
        <begin position="295"/>
        <end position="439"/>
    </location>
</feature>
<evidence type="ECO:0000313" key="3">
    <source>
        <dbReference type="EMBL" id="KAK9107399.1"/>
    </source>
</evidence>
<keyword evidence="4" id="KW-1185">Reference proteome</keyword>
<dbReference type="InterPro" id="IPR012417">
    <property type="entry name" value="CaM-bd_dom_pln"/>
</dbReference>
<evidence type="ECO:0000259" key="2">
    <source>
        <dbReference type="SMART" id="SM01054"/>
    </source>
</evidence>
<evidence type="ECO:0000256" key="1">
    <source>
        <dbReference type="SAM" id="MobiDB-lite"/>
    </source>
</evidence>
<feature type="compositionally biased region" description="Basic and acidic residues" evidence="1">
    <location>
        <begin position="331"/>
        <end position="348"/>
    </location>
</feature>
<proteinExistence type="predicted"/>
<dbReference type="Proteomes" id="UP001420932">
    <property type="component" value="Unassembled WGS sequence"/>
</dbReference>
<feature type="compositionally biased region" description="Basic and acidic residues" evidence="1">
    <location>
        <begin position="410"/>
        <end position="422"/>
    </location>
</feature>
<feature type="compositionally biased region" description="Polar residues" evidence="1">
    <location>
        <begin position="393"/>
        <end position="409"/>
    </location>
</feature>
<feature type="region of interest" description="Disordered" evidence="1">
    <location>
        <begin position="62"/>
        <end position="83"/>
    </location>
</feature>
<accession>A0AAP0I3S6</accession>
<protein>
    <recommendedName>
        <fullName evidence="2">Calmodulin-binding domain-containing protein</fullName>
    </recommendedName>
</protein>
<feature type="region of interest" description="Disordered" evidence="1">
    <location>
        <begin position="202"/>
        <end position="239"/>
    </location>
</feature>
<feature type="region of interest" description="Disordered" evidence="1">
    <location>
        <begin position="127"/>
        <end position="189"/>
    </location>
</feature>
<comment type="caution">
    <text evidence="3">The sequence shown here is derived from an EMBL/GenBank/DDBJ whole genome shotgun (WGS) entry which is preliminary data.</text>
</comment>
<dbReference type="PANTHER" id="PTHR33349">
    <property type="entry name" value="EMB|CAB62594.1"/>
    <property type="match status" value="1"/>
</dbReference>
<dbReference type="SMART" id="SM01054">
    <property type="entry name" value="CaM_binding"/>
    <property type="match status" value="1"/>
</dbReference>
<evidence type="ECO:0000313" key="4">
    <source>
        <dbReference type="Proteomes" id="UP001420932"/>
    </source>
</evidence>
<reference evidence="3 4" key="1">
    <citation type="submission" date="2024-01" db="EMBL/GenBank/DDBJ databases">
        <title>Genome assemblies of Stephania.</title>
        <authorList>
            <person name="Yang L."/>
        </authorList>
    </citation>
    <scope>NUCLEOTIDE SEQUENCE [LARGE SCALE GENOMIC DNA]</scope>
    <source>
        <strain evidence="3">YNDBR</strain>
        <tissue evidence="3">Leaf</tissue>
    </source>
</reference>